<dbReference type="EMBL" id="LR743507">
    <property type="protein sequence ID" value="CAA2102533.1"/>
    <property type="molecule type" value="Genomic_DNA"/>
</dbReference>
<gene>
    <name evidence="3" type="ORF">VVAX_01803</name>
</gene>
<dbReference type="Pfam" id="PF02517">
    <property type="entry name" value="Rce1-like"/>
    <property type="match status" value="1"/>
</dbReference>
<keyword evidence="1" id="KW-1133">Transmembrane helix</keyword>
<dbReference type="InterPro" id="IPR052710">
    <property type="entry name" value="CAAX_protease"/>
</dbReference>
<feature type="transmembrane region" description="Helical" evidence="1">
    <location>
        <begin position="86"/>
        <end position="111"/>
    </location>
</feature>
<evidence type="ECO:0000313" key="3">
    <source>
        <dbReference type="EMBL" id="CAA2102533.1"/>
    </source>
</evidence>
<name>A0A679IUG6_VARPD</name>
<evidence type="ECO:0000256" key="1">
    <source>
        <dbReference type="SAM" id="Phobius"/>
    </source>
</evidence>
<dbReference type="GO" id="GO:0004175">
    <property type="term" value="F:endopeptidase activity"/>
    <property type="evidence" value="ECO:0007669"/>
    <property type="project" value="UniProtKB-ARBA"/>
</dbReference>
<dbReference type="PANTHER" id="PTHR36435:SF1">
    <property type="entry name" value="CAAX AMINO TERMINAL PROTEASE FAMILY PROTEIN"/>
    <property type="match status" value="1"/>
</dbReference>
<feature type="transmembrane region" description="Helical" evidence="1">
    <location>
        <begin position="172"/>
        <end position="199"/>
    </location>
</feature>
<accession>A0A679IUG6</accession>
<dbReference type="AlphaFoldDB" id="A0A679IUG6"/>
<dbReference type="PANTHER" id="PTHR36435">
    <property type="entry name" value="SLR1288 PROTEIN"/>
    <property type="match status" value="1"/>
</dbReference>
<evidence type="ECO:0000259" key="2">
    <source>
        <dbReference type="Pfam" id="PF02517"/>
    </source>
</evidence>
<proteinExistence type="predicted"/>
<dbReference type="GO" id="GO:0080120">
    <property type="term" value="P:CAAX-box protein maturation"/>
    <property type="evidence" value="ECO:0007669"/>
    <property type="project" value="UniProtKB-ARBA"/>
</dbReference>
<protein>
    <recommendedName>
        <fullName evidence="2">CAAX prenyl protease 2/Lysostaphin resistance protein A-like domain-containing protein</fullName>
    </recommendedName>
</protein>
<feature type="transmembrane region" description="Helical" evidence="1">
    <location>
        <begin position="45"/>
        <end position="66"/>
    </location>
</feature>
<keyword evidence="1" id="KW-0812">Transmembrane</keyword>
<feature type="transmembrane region" description="Helical" evidence="1">
    <location>
        <begin position="235"/>
        <end position="257"/>
    </location>
</feature>
<reference evidence="3" key="1">
    <citation type="submission" date="2019-12" db="EMBL/GenBank/DDBJ databases">
        <authorList>
            <person name="Cremers G."/>
        </authorList>
    </citation>
    <scope>NUCLEOTIDE SEQUENCE</scope>
    <source>
        <strain evidence="3">Vvax</strain>
    </source>
</reference>
<dbReference type="RefSeq" id="WP_339089487.1">
    <property type="nucleotide sequence ID" value="NZ_LR743507.1"/>
</dbReference>
<keyword evidence="1" id="KW-0472">Membrane</keyword>
<feature type="transmembrane region" description="Helical" evidence="1">
    <location>
        <begin position="12"/>
        <end position="33"/>
    </location>
</feature>
<organism evidence="3">
    <name type="scientific">Variovorax paradoxus</name>
    <dbReference type="NCBI Taxonomy" id="34073"/>
    <lineage>
        <taxon>Bacteria</taxon>
        <taxon>Pseudomonadati</taxon>
        <taxon>Pseudomonadota</taxon>
        <taxon>Betaproteobacteria</taxon>
        <taxon>Burkholderiales</taxon>
        <taxon>Comamonadaceae</taxon>
        <taxon>Variovorax</taxon>
    </lineage>
</organism>
<feature type="transmembrane region" description="Helical" evidence="1">
    <location>
        <begin position="131"/>
        <end position="151"/>
    </location>
</feature>
<sequence>MHSPKGAAFPSAAQAALLFVALFLCEFVVGAALRDANGWLGLNTMQIGVLSAVLGNGLIFAVVMHFQQLTYRELFHHAPSSVRATLMLVVPPVLLLVPALLLTLTSALQLLTLLVPPSAWEQSYFSRMADGSVAAVLAVCVMAPMLEEMLFRGIVLRGFLRRYPRWQAIFMSALLFGAAHMNIYQFVVGFVMGTVLAWLYERTRSLIPCIALHAAYNTTTLLLAERLDDITPSRLVWAVVVALVAAVCGVLVLRAMLLPRKAQGAAPRG</sequence>
<dbReference type="InterPro" id="IPR003675">
    <property type="entry name" value="Rce1/LyrA-like_dom"/>
</dbReference>
<feature type="domain" description="CAAX prenyl protease 2/Lysostaphin resistance protein A-like" evidence="2">
    <location>
        <begin position="132"/>
        <end position="218"/>
    </location>
</feature>